<dbReference type="AlphaFoldDB" id="A0AAV2FH62"/>
<reference evidence="3 4" key="1">
    <citation type="submission" date="2024-04" db="EMBL/GenBank/DDBJ databases">
        <authorList>
            <person name="Fracassetti M."/>
        </authorList>
    </citation>
    <scope>NUCLEOTIDE SEQUENCE [LARGE SCALE GENOMIC DNA]</scope>
</reference>
<feature type="signal peptide" evidence="1">
    <location>
        <begin position="1"/>
        <end position="25"/>
    </location>
</feature>
<organism evidence="3 4">
    <name type="scientific">Linum trigynum</name>
    <dbReference type="NCBI Taxonomy" id="586398"/>
    <lineage>
        <taxon>Eukaryota</taxon>
        <taxon>Viridiplantae</taxon>
        <taxon>Streptophyta</taxon>
        <taxon>Embryophyta</taxon>
        <taxon>Tracheophyta</taxon>
        <taxon>Spermatophyta</taxon>
        <taxon>Magnoliopsida</taxon>
        <taxon>eudicotyledons</taxon>
        <taxon>Gunneridae</taxon>
        <taxon>Pentapetalae</taxon>
        <taxon>rosids</taxon>
        <taxon>fabids</taxon>
        <taxon>Malpighiales</taxon>
        <taxon>Linaceae</taxon>
        <taxon>Linum</taxon>
    </lineage>
</organism>
<protein>
    <recommendedName>
        <fullName evidence="2">Gnk2-homologous domain-containing protein</fullName>
    </recommendedName>
</protein>
<keyword evidence="1" id="KW-0732">Signal</keyword>
<accession>A0AAV2FH62</accession>
<dbReference type="InterPro" id="IPR002902">
    <property type="entry name" value="GNK2"/>
</dbReference>
<gene>
    <name evidence="3" type="ORF">LTRI10_LOCUS37917</name>
</gene>
<feature type="chain" id="PRO_5043763358" description="Gnk2-homologous domain-containing protein" evidence="1">
    <location>
        <begin position="26"/>
        <end position="137"/>
    </location>
</feature>
<evidence type="ECO:0000259" key="2">
    <source>
        <dbReference type="PROSITE" id="PS51473"/>
    </source>
</evidence>
<evidence type="ECO:0000256" key="1">
    <source>
        <dbReference type="SAM" id="SignalP"/>
    </source>
</evidence>
<sequence>MCYYNYTTFKAAVLVITVIVGRVHGDSICGPTPAKDQATFAGYLDHLLYDLVKHSVNHLPPPGAMVITYTATYPPEGGPGSVTGTARCYEVGYGSVSACAICLNDMWPYLQQCETTSSSGGAYYGGRCDIVFHENTT</sequence>
<dbReference type="Proteomes" id="UP001497516">
    <property type="component" value="Chromosome 6"/>
</dbReference>
<name>A0AAV2FH62_9ROSI</name>
<feature type="domain" description="Gnk2-homologous" evidence="2">
    <location>
        <begin position="22"/>
        <end position="137"/>
    </location>
</feature>
<evidence type="ECO:0000313" key="3">
    <source>
        <dbReference type="EMBL" id="CAL1397634.1"/>
    </source>
</evidence>
<evidence type="ECO:0000313" key="4">
    <source>
        <dbReference type="Proteomes" id="UP001497516"/>
    </source>
</evidence>
<keyword evidence="4" id="KW-1185">Reference proteome</keyword>
<dbReference type="EMBL" id="OZ034819">
    <property type="protein sequence ID" value="CAL1397634.1"/>
    <property type="molecule type" value="Genomic_DNA"/>
</dbReference>
<dbReference type="PROSITE" id="PS51473">
    <property type="entry name" value="GNK2"/>
    <property type="match status" value="1"/>
</dbReference>
<proteinExistence type="predicted"/>